<keyword evidence="2" id="KW-1185">Reference proteome</keyword>
<feature type="region of interest" description="Disordered" evidence="1">
    <location>
        <begin position="92"/>
        <end position="114"/>
    </location>
</feature>
<feature type="non-terminal residue" evidence="3">
    <location>
        <position position="463"/>
    </location>
</feature>
<accession>A0A2I4D1D2</accession>
<dbReference type="KEGG" id="alim:106534072"/>
<feature type="compositionally biased region" description="Polar residues" evidence="1">
    <location>
        <begin position="18"/>
        <end position="39"/>
    </location>
</feature>
<name>A0A2I4D1D2_AUSLI</name>
<sequence length="463" mass="51038">MTGAGEEVQAGGKVQAGISKTSTSFRTTEQGKGVSNNSLYGHLLKTASGKEIGVTGSQQPQGGQRSKQANPSDNRTEFVAVFEGRWLSAEEESRAHQEVETDVAELQKRQRTPKPLSARYLAAERGECSQTAYGPSKCKITAKAVPSQVQEKRVVFREELELQSAEADEMDLDEPDEEPEKSILECNEVSSSKATSPSDEPVPRTPLGTLAHPGFVASTPDNITSKITTRQGSKTQQKTSKVMPLVTGATGEDRYKPFRLGDVQAIVDKMPPVAEGGGLWLEQMGKVTAGHTLALGDFRAVAARCFTVQDLHDIEEAAGLMTEQDDEPLADFIFNISTVLRERYPVSVAAAIPKFLWKPDQHPRAYLEQCKEEWVRKTGQHPGRDESKQWFRTAVLEGVPVLVKQRMCDNPDLPGSDSPVWEKHLVHHLQVAKDKTDKEMQEVQDLQTQLLRLKLGKAREQAS</sequence>
<gene>
    <name evidence="3" type="primary">LOC106534072</name>
</gene>
<feature type="region of interest" description="Disordered" evidence="1">
    <location>
        <begin position="187"/>
        <end position="242"/>
    </location>
</feature>
<proteinExistence type="predicted"/>
<dbReference type="OrthoDB" id="8962127at2759"/>
<reference evidence="3" key="1">
    <citation type="submission" date="2025-08" db="UniProtKB">
        <authorList>
            <consortium name="RefSeq"/>
        </authorList>
    </citation>
    <scope>IDENTIFICATION</scope>
</reference>
<organism evidence="2 3">
    <name type="scientific">Austrofundulus limnaeus</name>
    <name type="common">Annual killifish</name>
    <dbReference type="NCBI Taxonomy" id="52670"/>
    <lineage>
        <taxon>Eukaryota</taxon>
        <taxon>Metazoa</taxon>
        <taxon>Chordata</taxon>
        <taxon>Craniata</taxon>
        <taxon>Vertebrata</taxon>
        <taxon>Euteleostomi</taxon>
        <taxon>Actinopterygii</taxon>
        <taxon>Neopterygii</taxon>
        <taxon>Teleostei</taxon>
        <taxon>Neoteleostei</taxon>
        <taxon>Acanthomorphata</taxon>
        <taxon>Ovalentaria</taxon>
        <taxon>Atherinomorphae</taxon>
        <taxon>Cyprinodontiformes</taxon>
        <taxon>Rivulidae</taxon>
        <taxon>Austrofundulus</taxon>
    </lineage>
</organism>
<feature type="compositionally biased region" description="Polar residues" evidence="1">
    <location>
        <begin position="55"/>
        <end position="73"/>
    </location>
</feature>
<dbReference type="AlphaFoldDB" id="A0A2I4D1D2"/>
<feature type="region of interest" description="Disordered" evidence="1">
    <location>
        <begin position="1"/>
        <end position="76"/>
    </location>
</feature>
<dbReference type="GeneID" id="106534072"/>
<feature type="compositionally biased region" description="Polar residues" evidence="1">
    <location>
        <begin position="188"/>
        <end position="198"/>
    </location>
</feature>
<evidence type="ECO:0000313" key="2">
    <source>
        <dbReference type="Proteomes" id="UP000192220"/>
    </source>
</evidence>
<dbReference type="Proteomes" id="UP000192220">
    <property type="component" value="Unplaced"/>
</dbReference>
<evidence type="ECO:0000313" key="3">
    <source>
        <dbReference type="RefSeq" id="XP_013886038.1"/>
    </source>
</evidence>
<dbReference type="InParanoid" id="A0A2I4D1D2"/>
<protein>
    <submittedName>
        <fullName evidence="3">Uncharacterized protein LOC106534072</fullName>
    </submittedName>
</protein>
<evidence type="ECO:0000256" key="1">
    <source>
        <dbReference type="SAM" id="MobiDB-lite"/>
    </source>
</evidence>
<dbReference type="RefSeq" id="XP_013886038.1">
    <property type="nucleotide sequence ID" value="XM_014030584.1"/>
</dbReference>
<feature type="compositionally biased region" description="Polar residues" evidence="1">
    <location>
        <begin position="219"/>
        <end position="240"/>
    </location>
</feature>